<organism evidence="1 2">
    <name type="scientific">Spiromyces aspiralis</name>
    <dbReference type="NCBI Taxonomy" id="68401"/>
    <lineage>
        <taxon>Eukaryota</taxon>
        <taxon>Fungi</taxon>
        <taxon>Fungi incertae sedis</taxon>
        <taxon>Zoopagomycota</taxon>
        <taxon>Kickxellomycotina</taxon>
        <taxon>Kickxellomycetes</taxon>
        <taxon>Kickxellales</taxon>
        <taxon>Kickxellaceae</taxon>
        <taxon>Spiromyces</taxon>
    </lineage>
</organism>
<protein>
    <submittedName>
        <fullName evidence="1">Uncharacterized protein</fullName>
    </submittedName>
</protein>
<evidence type="ECO:0000313" key="1">
    <source>
        <dbReference type="EMBL" id="KAJ1675971.1"/>
    </source>
</evidence>
<gene>
    <name evidence="1" type="ORF">EV182_000224</name>
</gene>
<proteinExistence type="predicted"/>
<name>A0ACC1HKT6_9FUNG</name>
<dbReference type="Proteomes" id="UP001145114">
    <property type="component" value="Unassembled WGS sequence"/>
</dbReference>
<sequence>MCWLQFLIVHLLLLGLTSYHSCCSVAVVFAFIDDYRHFVWPTLDGTPTKLAGHRGEKAFLPEHTIASYYQAGLEGVDFIEPDLALTKDGVPVCHHNEYLSGTTNIADLPQFADRRRKYTWVYDGSGPVSVYDWFIVDFTLDELKQVRVRQENFTWRPQVYNDLFAIPTFAEYLDAVRHVSSVLNRSFGIMPEIKSPKLFNRFMPYPRYFEDTVLAMLQRWGYGVTPDLPPINDAVARYLNTLTTQPAPHAAVALGPAVIQSFDADTVQYVSRYLDPTYAATLRLNEADPTFFTPSGLDLLATYTDVVGTWKDMLVAGPEAFYRSRNYTWDQRKVDQMGGFIPPDQFVNEAHRRGIKVALYTFYSSYQDPNYLCPPAHANGPPPKRAMSVELGDFCPKDKLQELFYFFDMGVDYMFVEDIVEAQEARIFYTNKLTSQQQFVVAAADGLR</sequence>
<comment type="caution">
    <text evidence="1">The sequence shown here is derived from an EMBL/GenBank/DDBJ whole genome shotgun (WGS) entry which is preliminary data.</text>
</comment>
<accession>A0ACC1HKT6</accession>
<evidence type="ECO:0000313" key="2">
    <source>
        <dbReference type="Proteomes" id="UP001145114"/>
    </source>
</evidence>
<keyword evidence="2" id="KW-1185">Reference proteome</keyword>
<dbReference type="EMBL" id="JAMZIH010005148">
    <property type="protein sequence ID" value="KAJ1675971.1"/>
    <property type="molecule type" value="Genomic_DNA"/>
</dbReference>
<reference evidence="1" key="1">
    <citation type="submission" date="2022-06" db="EMBL/GenBank/DDBJ databases">
        <title>Phylogenomic reconstructions and comparative analyses of Kickxellomycotina fungi.</title>
        <authorList>
            <person name="Reynolds N.K."/>
            <person name="Stajich J.E."/>
            <person name="Barry K."/>
            <person name="Grigoriev I.V."/>
            <person name="Crous P."/>
            <person name="Smith M.E."/>
        </authorList>
    </citation>
    <scope>NUCLEOTIDE SEQUENCE</scope>
    <source>
        <strain evidence="1">RSA 2271</strain>
    </source>
</reference>